<dbReference type="Gene3D" id="1.20.1640.10">
    <property type="entry name" value="Multidrug efflux transporter AcrB transmembrane domain"/>
    <property type="match status" value="2"/>
</dbReference>
<dbReference type="SUPFAM" id="SSF82866">
    <property type="entry name" value="Multidrug efflux transporter AcrB transmembrane domain"/>
    <property type="match status" value="2"/>
</dbReference>
<proteinExistence type="predicted"/>
<evidence type="ECO:0000256" key="5">
    <source>
        <dbReference type="ARBA" id="ARBA00023136"/>
    </source>
</evidence>
<evidence type="ECO:0000313" key="9">
    <source>
        <dbReference type="EMBL" id="EFG82025.1"/>
    </source>
</evidence>
<dbReference type="Pfam" id="PF03176">
    <property type="entry name" value="MMPL"/>
    <property type="match status" value="3"/>
</dbReference>
<dbReference type="EMBL" id="ADNS01000004">
    <property type="protein sequence ID" value="EFG82025.1"/>
    <property type="molecule type" value="Genomic_DNA"/>
</dbReference>
<dbReference type="InterPro" id="IPR004869">
    <property type="entry name" value="MMPL_dom"/>
</dbReference>
<evidence type="ECO:0000313" key="10">
    <source>
        <dbReference type="Proteomes" id="UP000006015"/>
    </source>
</evidence>
<dbReference type="PANTHER" id="PTHR33406">
    <property type="entry name" value="MEMBRANE PROTEIN MJ1562-RELATED"/>
    <property type="match status" value="1"/>
</dbReference>
<dbReference type="Proteomes" id="UP000006015">
    <property type="component" value="Unassembled WGS sequence"/>
</dbReference>
<feature type="compositionally biased region" description="Polar residues" evidence="6">
    <location>
        <begin position="810"/>
        <end position="820"/>
    </location>
</feature>
<feature type="transmembrane region" description="Helical" evidence="7">
    <location>
        <begin position="22"/>
        <end position="44"/>
    </location>
</feature>
<evidence type="ECO:0000256" key="1">
    <source>
        <dbReference type="ARBA" id="ARBA00004651"/>
    </source>
</evidence>
<dbReference type="InterPro" id="IPR050545">
    <property type="entry name" value="Mycobact_MmpL"/>
</dbReference>
<keyword evidence="2" id="KW-1003">Cell membrane</keyword>
<feature type="transmembrane region" description="Helical" evidence="7">
    <location>
        <begin position="330"/>
        <end position="361"/>
    </location>
</feature>
<feature type="transmembrane region" description="Helical" evidence="7">
    <location>
        <begin position="367"/>
        <end position="393"/>
    </location>
</feature>
<keyword evidence="5 7" id="KW-0472">Membrane</keyword>
<feature type="transmembrane region" description="Helical" evidence="7">
    <location>
        <begin position="430"/>
        <end position="449"/>
    </location>
</feature>
<feature type="transmembrane region" description="Helical" evidence="7">
    <location>
        <begin position="588"/>
        <end position="607"/>
    </location>
</feature>
<feature type="domain" description="SSD" evidence="8">
    <location>
        <begin position="257"/>
        <end position="392"/>
    </location>
</feature>
<feature type="region of interest" description="Disordered" evidence="6">
    <location>
        <begin position="793"/>
        <end position="820"/>
    </location>
</feature>
<organism evidence="9 10">
    <name type="scientific">Corynebacterium ammoniagenes DSM 20306</name>
    <dbReference type="NCBI Taxonomy" id="649754"/>
    <lineage>
        <taxon>Bacteria</taxon>
        <taxon>Bacillati</taxon>
        <taxon>Actinomycetota</taxon>
        <taxon>Actinomycetes</taxon>
        <taxon>Mycobacteriales</taxon>
        <taxon>Corynebacteriaceae</taxon>
        <taxon>Corynebacterium</taxon>
    </lineage>
</organism>
<keyword evidence="4 7" id="KW-1133">Transmembrane helix</keyword>
<name>A0ABP2IHP8_CORAM</name>
<evidence type="ECO:0000256" key="2">
    <source>
        <dbReference type="ARBA" id="ARBA00022475"/>
    </source>
</evidence>
<evidence type="ECO:0000259" key="8">
    <source>
        <dbReference type="PROSITE" id="PS50156"/>
    </source>
</evidence>
<feature type="transmembrane region" description="Helical" evidence="7">
    <location>
        <begin position="222"/>
        <end position="255"/>
    </location>
</feature>
<evidence type="ECO:0000256" key="4">
    <source>
        <dbReference type="ARBA" id="ARBA00022989"/>
    </source>
</evidence>
<evidence type="ECO:0000256" key="6">
    <source>
        <dbReference type="SAM" id="MobiDB-lite"/>
    </source>
</evidence>
<keyword evidence="10" id="KW-1185">Reference proteome</keyword>
<feature type="transmembrane region" description="Helical" evidence="7">
    <location>
        <begin position="614"/>
        <end position="636"/>
    </location>
</feature>
<gene>
    <name evidence="9" type="ORF">HMPREF0281_00732</name>
</gene>
<comment type="subcellular location">
    <subcellularLocation>
        <location evidence="1">Cell membrane</location>
        <topology evidence="1">Multi-pass membrane protein</topology>
    </subcellularLocation>
</comment>
<feature type="transmembrane region" description="Helical" evidence="7">
    <location>
        <begin position="275"/>
        <end position="295"/>
    </location>
</feature>
<sequence>MRESWTMSKFLYRLGRWSYSKVWPFIAFWIILLIAMAGLAAQFAKPANPSFAMPPMDSTTTQEEIAERFGDDSDYMSDPSGTIVIEAPEGTTLTDPEVMADVDSFVEDLKATGVLADQDAIVNPVMASMGMQQQMGQQMAAQGMPQEQIDANIQALSPLSEDERTGTISVSFDAEGVTDIAPEDREAITDVVNDFDGTDFTAKYSGNAFSTMSEGLDMSAEIIGLIVAGIVLLITFGSMVAAGMPLVSAVIGVGVGLLGVQLSTVFTDSVAEMTPMLASMIGLAVGIDYALFIVARFRNQLITSSGLNDLSPKEFAAELKKMDKQTRAHAMGMATGTAGSSVVFAGITVVIALAALTIIGIPFLSTMAIAAAATVAIAVLVALTFIPGLLGLLGTKIFAGRVPGPKVPDPEDEKPTVGLKWVRQIRKHPIVSLVAGILILGIAAIPAAQMRLAMPTDGMSAQGTPQRESYDMIDEAFGPGRNAPMIAFVDVADVAEQERMPAIQDILTDFQNTDGVVNAQVVATTDNFDAAQVMITPTTGATDEQTTQTLEALRSHQAEFTDETGGVYGITGITPIFDDISERLNDVLVPYIAIVLVLAFIVLLLVFRSIWVPLIAAGGFALSMAAAFGVTVGIFQEGMFGIISDTQPLLSFLPIMLIGLTFGLAMDYQVFLVTRMREGYVHGKTAGNATSNGFKHGARVVTAAALIMISVFAAFMLIDEPFIRIMGFALAVGVAFDAFIVRMLIIPATMFLLGDKAWWLPKWLDKILPNMDIEGTALTEQEAVLKETEVVNGHEGHGHDGHGHDGQGGSENADSASAKV</sequence>
<dbReference type="PROSITE" id="PS50156">
    <property type="entry name" value="SSD"/>
    <property type="match status" value="1"/>
</dbReference>
<protein>
    <submittedName>
        <fullName evidence="9">MMPL family protein</fullName>
    </submittedName>
</protein>
<feature type="transmembrane region" description="Helical" evidence="7">
    <location>
        <begin position="648"/>
        <end position="668"/>
    </location>
</feature>
<evidence type="ECO:0000256" key="7">
    <source>
        <dbReference type="SAM" id="Phobius"/>
    </source>
</evidence>
<dbReference type="InterPro" id="IPR000731">
    <property type="entry name" value="SSD"/>
</dbReference>
<feature type="transmembrane region" description="Helical" evidence="7">
    <location>
        <begin position="700"/>
        <end position="718"/>
    </location>
</feature>
<comment type="caution">
    <text evidence="9">The sequence shown here is derived from an EMBL/GenBank/DDBJ whole genome shotgun (WGS) entry which is preliminary data.</text>
</comment>
<feature type="compositionally biased region" description="Basic and acidic residues" evidence="6">
    <location>
        <begin position="793"/>
        <end position="805"/>
    </location>
</feature>
<accession>A0ABP2IHP8</accession>
<dbReference type="PANTHER" id="PTHR33406:SF13">
    <property type="entry name" value="MEMBRANE PROTEIN YDFJ"/>
    <property type="match status" value="1"/>
</dbReference>
<feature type="transmembrane region" description="Helical" evidence="7">
    <location>
        <begin position="730"/>
        <end position="753"/>
    </location>
</feature>
<evidence type="ECO:0000256" key="3">
    <source>
        <dbReference type="ARBA" id="ARBA00022692"/>
    </source>
</evidence>
<keyword evidence="3 7" id="KW-0812">Transmembrane</keyword>
<reference evidence="9 10" key="1">
    <citation type="submission" date="2010-04" db="EMBL/GenBank/DDBJ databases">
        <authorList>
            <person name="Weinstock G."/>
            <person name="Sodergren E."/>
            <person name="Clifton S."/>
            <person name="Fulton L."/>
            <person name="Fulton B."/>
            <person name="Courtney L."/>
            <person name="Fronick C."/>
            <person name="Harrison M."/>
            <person name="Strong C."/>
            <person name="Farmer C."/>
            <person name="Delahaunty K."/>
            <person name="Markovic C."/>
            <person name="Hall O."/>
            <person name="Minx P."/>
            <person name="Tomlinson C."/>
            <person name="Mitreva M."/>
            <person name="Hou S."/>
            <person name="Wollam A."/>
            <person name="Pepin K.H."/>
            <person name="Johnson M."/>
            <person name="Bhonagiri V."/>
            <person name="Zhang X."/>
            <person name="Suruliraj S."/>
            <person name="Warren W."/>
            <person name="Chinwalla A."/>
            <person name="Mardis E.R."/>
            <person name="Wilson R.K."/>
        </authorList>
    </citation>
    <scope>NUCLEOTIDE SEQUENCE [LARGE SCALE GENOMIC DNA]</scope>
    <source>
        <strain evidence="9 10">DSM 20306</strain>
    </source>
</reference>